<keyword evidence="2" id="KW-0560">Oxidoreductase</keyword>
<keyword evidence="4" id="KW-1185">Reference proteome</keyword>
<comment type="similarity">
    <text evidence="2">Belongs to the cytochrome P450 family.</text>
</comment>
<proteinExistence type="inferred from homology"/>
<name>A0A843TRV6_COLES</name>
<feature type="binding site" description="axial binding residue" evidence="1">
    <location>
        <position position="464"/>
    </location>
    <ligand>
        <name>heme</name>
        <dbReference type="ChEBI" id="CHEBI:30413"/>
    </ligand>
    <ligandPart>
        <name>Fe</name>
        <dbReference type="ChEBI" id="CHEBI:18248"/>
    </ligandPart>
</feature>
<dbReference type="PRINTS" id="PR00463">
    <property type="entry name" value="EP450I"/>
</dbReference>
<evidence type="ECO:0000256" key="1">
    <source>
        <dbReference type="PIRSR" id="PIRSR602401-1"/>
    </source>
</evidence>
<dbReference type="Proteomes" id="UP000652761">
    <property type="component" value="Unassembled WGS sequence"/>
</dbReference>
<keyword evidence="2" id="KW-0503">Monooxygenase</keyword>
<dbReference type="AlphaFoldDB" id="A0A843TRV6"/>
<comment type="cofactor">
    <cofactor evidence="1">
        <name>heme</name>
        <dbReference type="ChEBI" id="CHEBI:30413"/>
    </cofactor>
</comment>
<dbReference type="InterPro" id="IPR017972">
    <property type="entry name" value="Cyt_P450_CS"/>
</dbReference>
<dbReference type="PRINTS" id="PR00385">
    <property type="entry name" value="P450"/>
</dbReference>
<evidence type="ECO:0000313" key="3">
    <source>
        <dbReference type="EMBL" id="MQL74318.1"/>
    </source>
</evidence>
<accession>A0A843TRV6</accession>
<sequence>MAIPDWFSWGGWESERMEAHDASTYLLMAALTIIPLAFYLSWKARKEEGETSLPPGSRGLPLLGYLPFLKPDLHRCFADLARTYGPIVGLRLGSRLCVVLSSPATVEEALRDGDVIFANHDVPAVALASVYEGQDLVWLPYGPHWRMLRKVSVRELLSPANIESLSTVRRREVERMLEEVRRMAGEPVALGDLVSAVTMNATTMMMWGGRVSGEGNNLGREFRQVINDIIQGMGELNVSDFFPALAWLDLQGMGRQMRRLSSWVDRILDSIIEQRLSTAESGEEGSDAAAVVNKSRDFLQVMVELLRNGDSEAPLTMIHVKALFQDLVGAGIDTTTTTVEWAMAELLHNPHMMARVKEEIEAVVGTDGTVEEPHLPMLHYLDAVVREVLRLHPVFPLIPHRPSSTCTVREARWSSIFGLYTETPSFGSYASKFEPERFLSGGCKVDYTGNSFHYLPFGVGRRICPAMSLGKRMVKLILASLLHRIDWSLPDGVKLDLAEKFGFVMKKEQALVAVPMLQ</sequence>
<reference evidence="3" key="1">
    <citation type="submission" date="2017-07" db="EMBL/GenBank/DDBJ databases">
        <title>Taro Niue Genome Assembly and Annotation.</title>
        <authorList>
            <person name="Atibalentja N."/>
            <person name="Keating K."/>
            <person name="Fields C.J."/>
        </authorList>
    </citation>
    <scope>NUCLEOTIDE SEQUENCE</scope>
    <source>
        <strain evidence="3">Niue_2</strain>
        <tissue evidence="3">Leaf</tissue>
    </source>
</reference>
<dbReference type="GO" id="GO:0005506">
    <property type="term" value="F:iron ion binding"/>
    <property type="evidence" value="ECO:0007669"/>
    <property type="project" value="InterPro"/>
</dbReference>
<keyword evidence="1 2" id="KW-0408">Iron</keyword>
<dbReference type="EMBL" id="NMUH01000201">
    <property type="protein sequence ID" value="MQL74318.1"/>
    <property type="molecule type" value="Genomic_DNA"/>
</dbReference>
<keyword evidence="1 2" id="KW-0349">Heme</keyword>
<evidence type="ECO:0000313" key="4">
    <source>
        <dbReference type="Proteomes" id="UP000652761"/>
    </source>
</evidence>
<dbReference type="InterPro" id="IPR036396">
    <property type="entry name" value="Cyt_P450_sf"/>
</dbReference>
<dbReference type="PANTHER" id="PTHR47951">
    <property type="entry name" value="OS08G0547900 PROTEIN"/>
    <property type="match status" value="1"/>
</dbReference>
<comment type="caution">
    <text evidence="3">The sequence shown here is derived from an EMBL/GenBank/DDBJ whole genome shotgun (WGS) entry which is preliminary data.</text>
</comment>
<organism evidence="3 4">
    <name type="scientific">Colocasia esculenta</name>
    <name type="common">Wild taro</name>
    <name type="synonym">Arum esculentum</name>
    <dbReference type="NCBI Taxonomy" id="4460"/>
    <lineage>
        <taxon>Eukaryota</taxon>
        <taxon>Viridiplantae</taxon>
        <taxon>Streptophyta</taxon>
        <taxon>Embryophyta</taxon>
        <taxon>Tracheophyta</taxon>
        <taxon>Spermatophyta</taxon>
        <taxon>Magnoliopsida</taxon>
        <taxon>Liliopsida</taxon>
        <taxon>Araceae</taxon>
        <taxon>Aroideae</taxon>
        <taxon>Colocasieae</taxon>
        <taxon>Colocasia</taxon>
    </lineage>
</organism>
<dbReference type="GO" id="GO:0020037">
    <property type="term" value="F:heme binding"/>
    <property type="evidence" value="ECO:0007669"/>
    <property type="project" value="InterPro"/>
</dbReference>
<dbReference type="PROSITE" id="PS00086">
    <property type="entry name" value="CYTOCHROME_P450"/>
    <property type="match status" value="1"/>
</dbReference>
<dbReference type="PANTHER" id="PTHR47951:SF3">
    <property type="entry name" value="CYTOCHROME P450, FAMILY 706, SUBFAMILY A, POLYPEPTIDE 4"/>
    <property type="match status" value="1"/>
</dbReference>
<dbReference type="Gene3D" id="1.10.630.10">
    <property type="entry name" value="Cytochrome P450"/>
    <property type="match status" value="1"/>
</dbReference>
<dbReference type="InterPro" id="IPR002401">
    <property type="entry name" value="Cyt_P450_E_grp-I"/>
</dbReference>
<dbReference type="InterPro" id="IPR001128">
    <property type="entry name" value="Cyt_P450"/>
</dbReference>
<dbReference type="Pfam" id="PF00067">
    <property type="entry name" value="p450"/>
    <property type="match status" value="1"/>
</dbReference>
<dbReference type="GO" id="GO:0016705">
    <property type="term" value="F:oxidoreductase activity, acting on paired donors, with incorporation or reduction of molecular oxygen"/>
    <property type="evidence" value="ECO:0007669"/>
    <property type="project" value="InterPro"/>
</dbReference>
<keyword evidence="1 2" id="KW-0479">Metal-binding</keyword>
<evidence type="ECO:0000256" key="2">
    <source>
        <dbReference type="RuleBase" id="RU000461"/>
    </source>
</evidence>
<dbReference type="OrthoDB" id="6764281at2759"/>
<dbReference type="SUPFAM" id="SSF48264">
    <property type="entry name" value="Cytochrome P450"/>
    <property type="match status" value="1"/>
</dbReference>
<protein>
    <submittedName>
        <fullName evidence="3">Uncharacterized protein</fullName>
    </submittedName>
</protein>
<dbReference type="GO" id="GO:0004497">
    <property type="term" value="F:monooxygenase activity"/>
    <property type="evidence" value="ECO:0007669"/>
    <property type="project" value="UniProtKB-KW"/>
</dbReference>
<gene>
    <name evidence="3" type="ORF">Taro_006675</name>
</gene>